<dbReference type="EMBL" id="RBNI01001753">
    <property type="protein sequence ID" value="RUP50024.1"/>
    <property type="molecule type" value="Genomic_DNA"/>
</dbReference>
<reference evidence="1 2" key="1">
    <citation type="journal article" date="2018" name="New Phytol.">
        <title>Phylogenomics of Endogonaceae and evolution of mycorrhizas within Mucoromycota.</title>
        <authorList>
            <person name="Chang Y."/>
            <person name="Desiro A."/>
            <person name="Na H."/>
            <person name="Sandor L."/>
            <person name="Lipzen A."/>
            <person name="Clum A."/>
            <person name="Barry K."/>
            <person name="Grigoriev I.V."/>
            <person name="Martin F.M."/>
            <person name="Stajich J.E."/>
            <person name="Smith M.E."/>
            <person name="Bonito G."/>
            <person name="Spatafora J.W."/>
        </authorList>
    </citation>
    <scope>NUCLEOTIDE SEQUENCE [LARGE SCALE GENOMIC DNA]</scope>
    <source>
        <strain evidence="1 2">GMNB39</strain>
    </source>
</reference>
<dbReference type="AlphaFoldDB" id="A0A433DGR5"/>
<sequence length="255" mass="29138">MTNLSVGNPIPSNTEPGQNSLDLYVELKKVDCGDDSITNEIRTNYKKFKETIGKVLDFSADFAVQADHIDDVINWLATPVSVVKAQRYFGWLIHQCQNMEGDARTLMDSFASIKDGLRLLEGKVNKYIIKTSQEETNIRSSFWASMMAMVERVVELVTGKPSEVAVKKNNIDSAEDIKSSISTIRDKISSDEVFWCHTSAKLKKFREFLDIFQPEANETNHQDVICIDERELKRVLYKWHELKNDILVAKQSIQQ</sequence>
<evidence type="ECO:0000313" key="2">
    <source>
        <dbReference type="Proteomes" id="UP000268093"/>
    </source>
</evidence>
<keyword evidence="2" id="KW-1185">Reference proteome</keyword>
<organism evidence="1 2">
    <name type="scientific">Jimgerdemannia flammicorona</name>
    <dbReference type="NCBI Taxonomy" id="994334"/>
    <lineage>
        <taxon>Eukaryota</taxon>
        <taxon>Fungi</taxon>
        <taxon>Fungi incertae sedis</taxon>
        <taxon>Mucoromycota</taxon>
        <taxon>Mucoromycotina</taxon>
        <taxon>Endogonomycetes</taxon>
        <taxon>Endogonales</taxon>
        <taxon>Endogonaceae</taxon>
        <taxon>Jimgerdemannia</taxon>
    </lineage>
</organism>
<proteinExistence type="predicted"/>
<gene>
    <name evidence="1" type="ORF">BC936DRAFT_140652</name>
</gene>
<evidence type="ECO:0000313" key="1">
    <source>
        <dbReference type="EMBL" id="RUP50024.1"/>
    </source>
</evidence>
<protein>
    <submittedName>
        <fullName evidence="1">Uncharacterized protein</fullName>
    </submittedName>
</protein>
<accession>A0A433DGR5</accession>
<comment type="caution">
    <text evidence="1">The sequence shown here is derived from an EMBL/GenBank/DDBJ whole genome shotgun (WGS) entry which is preliminary data.</text>
</comment>
<name>A0A433DGR5_9FUNG</name>
<dbReference type="Proteomes" id="UP000268093">
    <property type="component" value="Unassembled WGS sequence"/>
</dbReference>